<dbReference type="GO" id="GO:0030170">
    <property type="term" value="F:pyridoxal phosphate binding"/>
    <property type="evidence" value="ECO:0007669"/>
    <property type="project" value="InterPro"/>
</dbReference>
<dbReference type="InterPro" id="IPR015424">
    <property type="entry name" value="PyrdxlP-dep_Trfase"/>
</dbReference>
<comment type="subunit">
    <text evidence="9">Homodimer.</text>
</comment>
<protein>
    <recommendedName>
        <fullName evidence="9">Glutamate-1-semialdehyde 2,1-aminomutase</fullName>
        <shortName evidence="9">GSA</shortName>
        <ecNumber evidence="9">5.4.3.8</ecNumber>
    </recommendedName>
    <alternativeName>
        <fullName evidence="9">Glutamate-1-semialdehyde aminotransferase</fullName>
        <shortName evidence="9">GSA-AT</shortName>
    </alternativeName>
</protein>
<comment type="subcellular location">
    <subcellularLocation>
        <location evidence="9">Cytoplasm</location>
    </subcellularLocation>
</comment>
<dbReference type="Pfam" id="PF00202">
    <property type="entry name" value="Aminotran_3"/>
    <property type="match status" value="1"/>
</dbReference>
<dbReference type="GO" id="GO:0008483">
    <property type="term" value="F:transaminase activity"/>
    <property type="evidence" value="ECO:0007669"/>
    <property type="project" value="InterPro"/>
</dbReference>
<keyword evidence="7 9" id="KW-0413">Isomerase</keyword>
<dbReference type="HAMAP" id="MF_00375">
    <property type="entry name" value="HemL_aminotrans_3"/>
    <property type="match status" value="1"/>
</dbReference>
<accession>A0A9W5U0M3</accession>
<proteinExistence type="inferred from homology"/>
<evidence type="ECO:0000256" key="8">
    <source>
        <dbReference type="ARBA" id="ARBA00023244"/>
    </source>
</evidence>
<keyword evidence="8 9" id="KW-0627">Porphyrin biosynthesis</keyword>
<comment type="pathway">
    <text evidence="3">Porphyrin-containing compound metabolism; protoporphyrin-IX biosynthesis; 5-aminolevulinate from L-glutamyl-tRNA(Glu): step 2/2.</text>
</comment>
<organism evidence="10 11">
    <name type="scientific">Lentibacillus populi</name>
    <dbReference type="NCBI Taxonomy" id="1827502"/>
    <lineage>
        <taxon>Bacteria</taxon>
        <taxon>Bacillati</taxon>
        <taxon>Bacillota</taxon>
        <taxon>Bacilli</taxon>
        <taxon>Bacillales</taxon>
        <taxon>Bacillaceae</taxon>
        <taxon>Lentibacillus</taxon>
    </lineage>
</organism>
<dbReference type="NCBIfam" id="TIGR00713">
    <property type="entry name" value="hemL"/>
    <property type="match status" value="1"/>
</dbReference>
<dbReference type="InterPro" id="IPR004639">
    <property type="entry name" value="4pyrrol_synth_GluAld_NH2Trfase"/>
</dbReference>
<comment type="catalytic activity">
    <reaction evidence="1 9">
        <text>(S)-4-amino-5-oxopentanoate = 5-aminolevulinate</text>
        <dbReference type="Rhea" id="RHEA:14265"/>
        <dbReference type="ChEBI" id="CHEBI:57501"/>
        <dbReference type="ChEBI" id="CHEBI:356416"/>
        <dbReference type="EC" id="5.4.3.8"/>
    </reaction>
</comment>
<dbReference type="EMBL" id="BMJD01000047">
    <property type="protein sequence ID" value="GGB57758.1"/>
    <property type="molecule type" value="Genomic_DNA"/>
</dbReference>
<name>A0A9W5U0M3_9BACI</name>
<dbReference type="Proteomes" id="UP000621492">
    <property type="component" value="Unassembled WGS sequence"/>
</dbReference>
<feature type="modified residue" description="N6-(pyridoxal phosphate)lysine" evidence="9">
    <location>
        <position position="268"/>
    </location>
</feature>
<dbReference type="GO" id="GO:0042286">
    <property type="term" value="F:glutamate-1-semialdehyde 2,1-aminomutase activity"/>
    <property type="evidence" value="ECO:0007669"/>
    <property type="project" value="UniProtKB-UniRule"/>
</dbReference>
<dbReference type="EC" id="5.4.3.8" evidence="9"/>
<dbReference type="SUPFAM" id="SSF53383">
    <property type="entry name" value="PLP-dependent transferases"/>
    <property type="match status" value="1"/>
</dbReference>
<evidence type="ECO:0000256" key="7">
    <source>
        <dbReference type="ARBA" id="ARBA00023235"/>
    </source>
</evidence>
<dbReference type="GO" id="GO:0005737">
    <property type="term" value="C:cytoplasm"/>
    <property type="evidence" value="ECO:0007669"/>
    <property type="project" value="UniProtKB-SubCell"/>
</dbReference>
<evidence type="ECO:0000256" key="9">
    <source>
        <dbReference type="HAMAP-Rule" id="MF_00375"/>
    </source>
</evidence>
<sequence>MDFTKSKQLHEEALQHIVGGVNSPSRAYKAVGGGAPVYMEHAKGAYFWDVDGNKYIDYLAAYGPIITGHAHPHIAKAISYAATNGTLYGTPTALENKFAKMLKAAIPSLDKVRFVNSGTEAVMTTVRVARAYTGRTKVIKFAGCYHGHFDAVLVQAGSGPATLGTPDSAGIPKSVAEDVITVPFNDLAAFQEAINKWGSEIAAVLVEPIVGNFGIVEPEEGFLQAVNEITHKAGALVIYDEVITAFRFTYGSAQQVYGIEPDMTAMGKIIGGGLPIGAYGGRADIMEQVAPLGPAYQAGTMAGNPASIAAGIACLEVLQADGVYEKLDQLGARLETGIVNKASEVGIPISINRLCGALTVYFGDGKIINYADAEASDGDAFAKFFKLMLHEGINLAPSKYEAWFLTTEHSEEDIDVTIEACGRAFKAMAAK</sequence>
<evidence type="ECO:0000256" key="2">
    <source>
        <dbReference type="ARBA" id="ARBA00001933"/>
    </source>
</evidence>
<comment type="similarity">
    <text evidence="4 9">Belongs to the class-III pyridoxal-phosphate-dependent aminotransferase family. HemL subfamily.</text>
</comment>
<dbReference type="InterPro" id="IPR015421">
    <property type="entry name" value="PyrdxlP-dep_Trfase_major"/>
</dbReference>
<evidence type="ECO:0000256" key="5">
    <source>
        <dbReference type="ARBA" id="ARBA00022490"/>
    </source>
</evidence>
<dbReference type="InterPro" id="IPR015422">
    <property type="entry name" value="PyrdxlP-dep_Trfase_small"/>
</dbReference>
<gene>
    <name evidence="10" type="primary">hemL1</name>
    <name evidence="9" type="synonym">hemL</name>
    <name evidence="10" type="ORF">GCM10011409_39080</name>
</gene>
<keyword evidence="11" id="KW-1185">Reference proteome</keyword>
<evidence type="ECO:0000313" key="11">
    <source>
        <dbReference type="Proteomes" id="UP000621492"/>
    </source>
</evidence>
<evidence type="ECO:0000256" key="4">
    <source>
        <dbReference type="ARBA" id="ARBA00008981"/>
    </source>
</evidence>
<evidence type="ECO:0000256" key="3">
    <source>
        <dbReference type="ARBA" id="ARBA00004819"/>
    </source>
</evidence>
<dbReference type="FunFam" id="3.40.640.10:FF:000021">
    <property type="entry name" value="Glutamate-1-semialdehyde 2,1-aminomutase"/>
    <property type="match status" value="1"/>
</dbReference>
<dbReference type="AlphaFoldDB" id="A0A9W5U0M3"/>
<dbReference type="Gene3D" id="3.90.1150.10">
    <property type="entry name" value="Aspartate Aminotransferase, domain 1"/>
    <property type="match status" value="1"/>
</dbReference>
<evidence type="ECO:0000256" key="1">
    <source>
        <dbReference type="ARBA" id="ARBA00001579"/>
    </source>
</evidence>
<comment type="caution">
    <text evidence="10">The sequence shown here is derived from an EMBL/GenBank/DDBJ whole genome shotgun (WGS) entry which is preliminary data.</text>
</comment>
<evidence type="ECO:0000313" key="10">
    <source>
        <dbReference type="EMBL" id="GGB57758.1"/>
    </source>
</evidence>
<dbReference type="PANTHER" id="PTHR43713:SF1">
    <property type="entry name" value="GLUTAMATE-1-SEMIALDEHYDE 2,1-AMINOMUTASE 2"/>
    <property type="match status" value="1"/>
</dbReference>
<dbReference type="InterPro" id="IPR005814">
    <property type="entry name" value="Aminotrans_3"/>
</dbReference>
<dbReference type="Gene3D" id="3.40.640.10">
    <property type="entry name" value="Type I PLP-dependent aspartate aminotransferase-like (Major domain)"/>
    <property type="match status" value="1"/>
</dbReference>
<dbReference type="GO" id="GO:0006782">
    <property type="term" value="P:protoporphyrinogen IX biosynthetic process"/>
    <property type="evidence" value="ECO:0007669"/>
    <property type="project" value="UniProtKB-UniRule"/>
</dbReference>
<keyword evidence="6 9" id="KW-0663">Pyridoxal phosphate</keyword>
<comment type="cofactor">
    <cofactor evidence="2 9">
        <name>pyridoxal 5'-phosphate</name>
        <dbReference type="ChEBI" id="CHEBI:597326"/>
    </cofactor>
</comment>
<dbReference type="PANTHER" id="PTHR43713">
    <property type="entry name" value="GLUTAMATE-1-SEMIALDEHYDE 2,1-AMINOMUTASE"/>
    <property type="match status" value="1"/>
</dbReference>
<reference evidence="10" key="2">
    <citation type="submission" date="2020-09" db="EMBL/GenBank/DDBJ databases">
        <authorList>
            <person name="Sun Q."/>
            <person name="Zhou Y."/>
        </authorList>
    </citation>
    <scope>NUCLEOTIDE SEQUENCE</scope>
    <source>
        <strain evidence="10">CGMCC 1.15454</strain>
    </source>
</reference>
<dbReference type="CDD" id="cd00610">
    <property type="entry name" value="OAT_like"/>
    <property type="match status" value="1"/>
</dbReference>
<dbReference type="RefSeq" id="WP_155555540.1">
    <property type="nucleotide sequence ID" value="NZ_BMJD01000047.1"/>
</dbReference>
<keyword evidence="5 9" id="KW-0963">Cytoplasm</keyword>
<evidence type="ECO:0000256" key="6">
    <source>
        <dbReference type="ARBA" id="ARBA00022898"/>
    </source>
</evidence>
<dbReference type="NCBIfam" id="NF000818">
    <property type="entry name" value="PRK00062.1"/>
    <property type="match status" value="1"/>
</dbReference>
<dbReference type="NCBIfam" id="NF009055">
    <property type="entry name" value="PRK12389.1"/>
    <property type="match status" value="1"/>
</dbReference>
<reference evidence="10" key="1">
    <citation type="journal article" date="2014" name="Int. J. Syst. Evol. Microbiol.">
        <title>Complete genome sequence of Corynebacterium casei LMG S-19264T (=DSM 44701T), isolated from a smear-ripened cheese.</title>
        <authorList>
            <consortium name="US DOE Joint Genome Institute (JGI-PGF)"/>
            <person name="Walter F."/>
            <person name="Albersmeier A."/>
            <person name="Kalinowski J."/>
            <person name="Ruckert C."/>
        </authorList>
    </citation>
    <scope>NUCLEOTIDE SEQUENCE</scope>
    <source>
        <strain evidence="10">CGMCC 1.15454</strain>
    </source>
</reference>